<dbReference type="Proteomes" id="UP000187181">
    <property type="component" value="Unassembled WGS sequence"/>
</dbReference>
<feature type="transmembrane region" description="Helical" evidence="1">
    <location>
        <begin position="44"/>
        <end position="62"/>
    </location>
</feature>
<dbReference type="STRING" id="1317125.SAMN05444128_3046"/>
<keyword evidence="1" id="KW-1133">Transmembrane helix</keyword>
<evidence type="ECO:0000313" key="2">
    <source>
        <dbReference type="EMBL" id="SIT93525.1"/>
    </source>
</evidence>
<accession>A0A1R3XPF2</accession>
<reference evidence="3" key="1">
    <citation type="submission" date="2017-01" db="EMBL/GenBank/DDBJ databases">
        <authorList>
            <person name="Varghese N."/>
            <person name="Submissions S."/>
        </authorList>
    </citation>
    <scope>NUCLEOTIDE SEQUENCE [LARGE SCALE GENOMIC DNA]</scope>
    <source>
        <strain evidence="3">LP100</strain>
    </source>
</reference>
<dbReference type="AlphaFoldDB" id="A0A1R3XPF2"/>
<dbReference type="RefSeq" id="WP_076670587.1">
    <property type="nucleotide sequence ID" value="NZ_FTPP01000003.1"/>
</dbReference>
<sequence length="66" mass="7290">MASDIFEILFNIIPLALFLYLSLTLMGIIRYNQHTAFLANASPITKFAVYGGTVAFAIMAFVDLSK</sequence>
<gene>
    <name evidence="2" type="ORF">SAMN05444128_3046</name>
</gene>
<feature type="transmembrane region" description="Helical" evidence="1">
    <location>
        <begin position="12"/>
        <end position="32"/>
    </location>
</feature>
<keyword evidence="1" id="KW-0812">Transmembrane</keyword>
<dbReference type="OrthoDB" id="853788at2"/>
<proteinExistence type="predicted"/>
<name>A0A1R3XPF2_9BACT</name>
<evidence type="ECO:0000256" key="1">
    <source>
        <dbReference type="SAM" id="Phobius"/>
    </source>
</evidence>
<keyword evidence="3" id="KW-1185">Reference proteome</keyword>
<dbReference type="EMBL" id="FTPP01000003">
    <property type="protein sequence ID" value="SIT93525.1"/>
    <property type="molecule type" value="Genomic_DNA"/>
</dbReference>
<protein>
    <submittedName>
        <fullName evidence="2">Uncharacterized protein</fullName>
    </submittedName>
</protein>
<organism evidence="2 3">
    <name type="scientific">Pontibacter indicus</name>
    <dbReference type="NCBI Taxonomy" id="1317125"/>
    <lineage>
        <taxon>Bacteria</taxon>
        <taxon>Pseudomonadati</taxon>
        <taxon>Bacteroidota</taxon>
        <taxon>Cytophagia</taxon>
        <taxon>Cytophagales</taxon>
        <taxon>Hymenobacteraceae</taxon>
        <taxon>Pontibacter</taxon>
    </lineage>
</organism>
<evidence type="ECO:0000313" key="3">
    <source>
        <dbReference type="Proteomes" id="UP000187181"/>
    </source>
</evidence>
<keyword evidence="1" id="KW-0472">Membrane</keyword>